<feature type="transmembrane region" description="Helical" evidence="1">
    <location>
        <begin position="52"/>
        <end position="85"/>
    </location>
</feature>
<dbReference type="RefSeq" id="WP_154559460.1">
    <property type="nucleotide sequence ID" value="NZ_VOSW01000014.1"/>
</dbReference>
<feature type="transmembrane region" description="Helical" evidence="1">
    <location>
        <begin position="97"/>
        <end position="115"/>
    </location>
</feature>
<feature type="transmembrane region" description="Helical" evidence="1">
    <location>
        <begin position="160"/>
        <end position="177"/>
    </location>
</feature>
<evidence type="ECO:0000313" key="2">
    <source>
        <dbReference type="EMBL" id="KAE8760133.1"/>
    </source>
</evidence>
<evidence type="ECO:0000256" key="1">
    <source>
        <dbReference type="SAM" id="Phobius"/>
    </source>
</evidence>
<keyword evidence="1" id="KW-0812">Transmembrane</keyword>
<protein>
    <submittedName>
        <fullName evidence="2">Uncharacterized protein</fullName>
    </submittedName>
</protein>
<dbReference type="Proteomes" id="UP000463700">
    <property type="component" value="Unassembled WGS sequence"/>
</dbReference>
<proteinExistence type="predicted"/>
<reference evidence="2 3" key="1">
    <citation type="journal article" date="2020" name="Int. J. Syst. Evol. Microbiol.">
        <title>Paraburkholderia madseniana sp. nov., a phenolic acid-degrading bacterium isolated from acidic forest soil.</title>
        <authorList>
            <person name="Wilhelm R.C."/>
            <person name="Murphy S.J.L."/>
            <person name="Feriancek N.M."/>
            <person name="Karasz D.C."/>
            <person name="DeRito C.M."/>
            <person name="Newman J.D."/>
            <person name="Buckley D.H."/>
        </authorList>
    </citation>
    <scope>NUCLEOTIDE SEQUENCE [LARGE SCALE GENOMIC DNA]</scope>
    <source>
        <strain evidence="2 3">RP11</strain>
    </source>
</reference>
<name>A0A6N6WI35_9BURK</name>
<accession>A0A6N6WI35</accession>
<evidence type="ECO:0000313" key="3">
    <source>
        <dbReference type="Proteomes" id="UP000463700"/>
    </source>
</evidence>
<dbReference type="AlphaFoldDB" id="A0A6N6WI35"/>
<feature type="transmembrane region" description="Helical" evidence="1">
    <location>
        <begin position="301"/>
        <end position="325"/>
    </location>
</feature>
<keyword evidence="1" id="KW-1133">Transmembrane helix</keyword>
<sequence>MYSRLISALFYMFFTCVILNPQVNGITLYFYLLIPFLDPEFARFLSGTARRWAGPLLIAVVASALTSPSAAVRVLSIAICIGYLMYTAERRISYLHPWMVINILFAIVQFAMYYIDRDFAMQLGPTNLAKLIWGNYATSTYTNFFEVFYFARVSGFSREAGFFSSLLVTSFIVYLLSDSPNKKIIAIYLIGLFISFSKSSMTLFLFAALYPARARLRSVHPLMTMVAYFAVTAAISVYLASNDFFDSETFGHRLAGYAFLFDARLGDIVSGITAHDIITHYKYLPYIRLIQGEMEDAGVPFAGLAATVAEMGIFSALILFGVIAFTASDGFVMLIFLLISATVSVTTVTSFIPLAYVICYWPRFSAYSAHRVELSRQFEPLPRYGKT</sequence>
<organism evidence="2 3">
    <name type="scientific">Paraburkholderia madseniana</name>
    <dbReference type="NCBI Taxonomy" id="2599607"/>
    <lineage>
        <taxon>Bacteria</taxon>
        <taxon>Pseudomonadati</taxon>
        <taxon>Pseudomonadota</taxon>
        <taxon>Betaproteobacteria</taxon>
        <taxon>Burkholderiales</taxon>
        <taxon>Burkholderiaceae</taxon>
        <taxon>Paraburkholderia</taxon>
    </lineage>
</organism>
<keyword evidence="1" id="KW-0472">Membrane</keyword>
<dbReference type="OrthoDB" id="788359at2"/>
<feature type="transmembrane region" description="Helical" evidence="1">
    <location>
        <begin position="222"/>
        <end position="240"/>
    </location>
</feature>
<feature type="transmembrane region" description="Helical" evidence="1">
    <location>
        <begin position="9"/>
        <end position="32"/>
    </location>
</feature>
<comment type="caution">
    <text evidence="2">The sequence shown here is derived from an EMBL/GenBank/DDBJ whole genome shotgun (WGS) entry which is preliminary data.</text>
</comment>
<feature type="transmembrane region" description="Helical" evidence="1">
    <location>
        <begin position="331"/>
        <end position="361"/>
    </location>
</feature>
<feature type="transmembrane region" description="Helical" evidence="1">
    <location>
        <begin position="184"/>
        <end position="210"/>
    </location>
</feature>
<gene>
    <name evidence="2" type="ORF">FSO04_09595</name>
</gene>
<dbReference type="EMBL" id="VOSW01000014">
    <property type="protein sequence ID" value="KAE8760133.1"/>
    <property type="molecule type" value="Genomic_DNA"/>
</dbReference>